<keyword evidence="3" id="KW-0752">Steroid biosynthesis</keyword>
<dbReference type="InterPro" id="IPR051593">
    <property type="entry name" value="Ergosterol_Biosynth_ERG27"/>
</dbReference>
<evidence type="ECO:0000256" key="1">
    <source>
        <dbReference type="ARBA" id="ARBA00022516"/>
    </source>
</evidence>
<dbReference type="RefSeq" id="XP_066065740.1">
    <property type="nucleotide sequence ID" value="XM_066209643.1"/>
</dbReference>
<dbReference type="InterPro" id="IPR036291">
    <property type="entry name" value="NAD(P)-bd_dom_sf"/>
</dbReference>
<keyword evidence="8" id="KW-1185">Reference proteome</keyword>
<reference evidence="7" key="1">
    <citation type="submission" date="2016-06" db="EMBL/GenBank/DDBJ databases">
        <authorList>
            <person name="Cuomo C."/>
            <person name="Litvintseva A."/>
            <person name="Heitman J."/>
            <person name="Chen Y."/>
            <person name="Sun S."/>
            <person name="Springer D."/>
            <person name="Dromer F."/>
            <person name="Young S."/>
            <person name="Zeng Q."/>
            <person name="Chapman S."/>
            <person name="Gujja S."/>
            <person name="Saif S."/>
            <person name="Birren B."/>
        </authorList>
    </citation>
    <scope>NUCLEOTIDE SEQUENCE</scope>
    <source>
        <strain evidence="7">CBS 7841</strain>
    </source>
</reference>
<dbReference type="GO" id="GO:0005789">
    <property type="term" value="C:endoplasmic reticulum membrane"/>
    <property type="evidence" value="ECO:0007669"/>
    <property type="project" value="TreeGrafter"/>
</dbReference>
<dbReference type="GO" id="GO:0005811">
    <property type="term" value="C:lipid droplet"/>
    <property type="evidence" value="ECO:0007669"/>
    <property type="project" value="TreeGrafter"/>
</dbReference>
<proteinExistence type="inferred from homology"/>
<dbReference type="GO" id="GO:0005741">
    <property type="term" value="C:mitochondrial outer membrane"/>
    <property type="evidence" value="ECO:0007669"/>
    <property type="project" value="TreeGrafter"/>
</dbReference>
<keyword evidence="5" id="KW-0443">Lipid metabolism</keyword>
<comment type="similarity">
    <text evidence="6">Belongs to the short-chain dehydrogenases/reductases (SDR) family. ERG27 subfamily.</text>
</comment>
<evidence type="ECO:0000256" key="2">
    <source>
        <dbReference type="ARBA" id="ARBA00022857"/>
    </source>
</evidence>
<dbReference type="KEGG" id="cdep:91084397"/>
<keyword evidence="4" id="KW-0560">Oxidoreductase</keyword>
<evidence type="ECO:0000256" key="3">
    <source>
        <dbReference type="ARBA" id="ARBA00022955"/>
    </source>
</evidence>
<dbReference type="GeneID" id="91084397"/>
<evidence type="ECO:0000256" key="5">
    <source>
        <dbReference type="ARBA" id="ARBA00023098"/>
    </source>
</evidence>
<keyword evidence="2" id="KW-0521">NADP</keyword>
<dbReference type="PANTHER" id="PTHR43647">
    <property type="entry name" value="DEHYDROGENASE"/>
    <property type="match status" value="1"/>
</dbReference>
<dbReference type="Gene3D" id="3.40.50.720">
    <property type="entry name" value="NAD(P)-binding Rossmann-like Domain"/>
    <property type="match status" value="1"/>
</dbReference>
<reference evidence="7" key="2">
    <citation type="journal article" date="2022" name="Elife">
        <title>Obligate sexual reproduction of a homothallic fungus closely related to the Cryptococcus pathogenic species complex.</title>
        <authorList>
            <person name="Passer A.R."/>
            <person name="Clancey S.A."/>
            <person name="Shea T."/>
            <person name="David-Palma M."/>
            <person name="Averette A.F."/>
            <person name="Boekhout T."/>
            <person name="Porcel B.M."/>
            <person name="Nowrousian M."/>
            <person name="Cuomo C.A."/>
            <person name="Sun S."/>
            <person name="Heitman J."/>
            <person name="Coelho M.A."/>
        </authorList>
    </citation>
    <scope>NUCLEOTIDE SEQUENCE</scope>
    <source>
        <strain evidence="7">CBS 7841</strain>
    </source>
</reference>
<evidence type="ECO:0000256" key="4">
    <source>
        <dbReference type="ARBA" id="ARBA00023002"/>
    </source>
</evidence>
<evidence type="ECO:0008006" key="9">
    <source>
        <dbReference type="Google" id="ProtNLM"/>
    </source>
</evidence>
<dbReference type="SUPFAM" id="SSF51735">
    <property type="entry name" value="NAD(P)-binding Rossmann-fold domains"/>
    <property type="match status" value="1"/>
</dbReference>
<organism evidence="7 8">
    <name type="scientific">Cryptococcus depauperatus CBS 7841</name>
    <dbReference type="NCBI Taxonomy" id="1295531"/>
    <lineage>
        <taxon>Eukaryota</taxon>
        <taxon>Fungi</taxon>
        <taxon>Dikarya</taxon>
        <taxon>Basidiomycota</taxon>
        <taxon>Agaricomycotina</taxon>
        <taxon>Tremellomycetes</taxon>
        <taxon>Tremellales</taxon>
        <taxon>Cryptococcaceae</taxon>
        <taxon>Cryptococcus</taxon>
    </lineage>
</organism>
<dbReference type="GO" id="GO:0000253">
    <property type="term" value="F:3-beta-hydroxysteroid 3-dehydrogenase (NADP+) activity"/>
    <property type="evidence" value="ECO:0007669"/>
    <property type="project" value="TreeGrafter"/>
</dbReference>
<dbReference type="PANTHER" id="PTHR43647:SF1">
    <property type="entry name" value="3-KETO-STEROID REDUCTASE ERG27"/>
    <property type="match status" value="1"/>
</dbReference>
<protein>
    <recommendedName>
        <fullName evidence="9">3-keto sterol reductase</fullName>
    </recommendedName>
</protein>
<accession>A0AAJ8JMP2</accession>
<evidence type="ECO:0000313" key="8">
    <source>
        <dbReference type="Proteomes" id="UP000094043"/>
    </source>
</evidence>
<sequence length="429" mass="47942">MACQPDPNRVIAVVTGANSGYGLGVCQQLLTNLSLPSSVPMPGLLPQATAVPPLLRPLIDSSPSDTSVSGPETTLTLVLACRSQKKAQEAKKILLKRHEKELQKREARGLMKQGWREGLHIVWEGVDLDRPGGDTGVLSFCDRLRARYPHITSLFLNAGMGAFCGLDFYMFFKQIATEGLSTALSQPKYDKEIKGAMSSDGERGLAWGTNVLAPYIMARELLPLLRNSPTNLSVSQRIVYTSSGTALFSKLQQLPLDDHMLLSYPKSYGASKYMGDLVMLQLDRELNSPAIDQNEREVRVLTVDPGCVATNFFNAGLGEWSWLQNFLWFWYWTAFYVCRLLGSPYHPVYPSEGAKPMVYAALVPSRYLIPATQVSAQRFSVRAQRWGNTKVEYAEIDNWEKAEELGLPKGIVDKCEEVRKDWRRREGLE</sequence>
<dbReference type="AlphaFoldDB" id="A0AAJ8JMP2"/>
<dbReference type="GO" id="GO:0006694">
    <property type="term" value="P:steroid biosynthetic process"/>
    <property type="evidence" value="ECO:0007669"/>
    <property type="project" value="UniProtKB-KW"/>
</dbReference>
<evidence type="ECO:0000256" key="6">
    <source>
        <dbReference type="ARBA" id="ARBA00023593"/>
    </source>
</evidence>
<evidence type="ECO:0000313" key="7">
    <source>
        <dbReference type="EMBL" id="WVN85039.1"/>
    </source>
</evidence>
<keyword evidence="1" id="KW-0444">Lipid biosynthesis</keyword>
<name>A0AAJ8JMP2_9TREE</name>
<gene>
    <name evidence="7" type="ORF">L203_100181</name>
</gene>
<reference evidence="7" key="3">
    <citation type="submission" date="2024-01" db="EMBL/GenBank/DDBJ databases">
        <authorList>
            <person name="Coelho M.A."/>
            <person name="David-Palma M."/>
            <person name="Shea T."/>
            <person name="Sun S."/>
            <person name="Cuomo C.A."/>
            <person name="Heitman J."/>
        </authorList>
    </citation>
    <scope>NUCLEOTIDE SEQUENCE</scope>
    <source>
        <strain evidence="7">CBS 7841</strain>
    </source>
</reference>
<dbReference type="EMBL" id="CP143784">
    <property type="protein sequence ID" value="WVN85039.1"/>
    <property type="molecule type" value="Genomic_DNA"/>
</dbReference>
<dbReference type="Proteomes" id="UP000094043">
    <property type="component" value="Chromosome 1"/>
</dbReference>